<dbReference type="EMBL" id="CAICTM010001120">
    <property type="protein sequence ID" value="CAB9520637.1"/>
    <property type="molecule type" value="Genomic_DNA"/>
</dbReference>
<keyword evidence="4" id="KW-1185">Reference proteome</keyword>
<comment type="caution">
    <text evidence="3">The sequence shown here is derived from an EMBL/GenBank/DDBJ whole genome shotgun (WGS) entry which is preliminary data.</text>
</comment>
<organism evidence="3 4">
    <name type="scientific">Seminavis robusta</name>
    <dbReference type="NCBI Taxonomy" id="568900"/>
    <lineage>
        <taxon>Eukaryota</taxon>
        <taxon>Sar</taxon>
        <taxon>Stramenopiles</taxon>
        <taxon>Ochrophyta</taxon>
        <taxon>Bacillariophyta</taxon>
        <taxon>Bacillariophyceae</taxon>
        <taxon>Bacillariophycidae</taxon>
        <taxon>Naviculales</taxon>
        <taxon>Naviculaceae</taxon>
        <taxon>Seminavis</taxon>
    </lineage>
</organism>
<gene>
    <name evidence="3" type="ORF">SEMRO_1122_G243520.1</name>
</gene>
<keyword evidence="2" id="KW-0472">Membrane</keyword>
<dbReference type="AlphaFoldDB" id="A0A9N8EGD4"/>
<feature type="compositionally biased region" description="Polar residues" evidence="1">
    <location>
        <begin position="138"/>
        <end position="150"/>
    </location>
</feature>
<evidence type="ECO:0000313" key="4">
    <source>
        <dbReference type="Proteomes" id="UP001153069"/>
    </source>
</evidence>
<dbReference type="OrthoDB" id="524569at2759"/>
<feature type="transmembrane region" description="Helical" evidence="2">
    <location>
        <begin position="20"/>
        <end position="37"/>
    </location>
</feature>
<dbReference type="Proteomes" id="UP001153069">
    <property type="component" value="Unassembled WGS sequence"/>
</dbReference>
<feature type="compositionally biased region" description="Polar residues" evidence="1">
    <location>
        <begin position="95"/>
        <end position="115"/>
    </location>
</feature>
<proteinExistence type="predicted"/>
<feature type="region of interest" description="Disordered" evidence="1">
    <location>
        <begin position="554"/>
        <end position="573"/>
    </location>
</feature>
<evidence type="ECO:0000256" key="2">
    <source>
        <dbReference type="SAM" id="Phobius"/>
    </source>
</evidence>
<name>A0A9N8EGD4_9STRA</name>
<sequence>MKKLRRKEKDASPPVCSRRAIVAVVIGVIFVGTTIRGNSKSLSSLSSMLLIDELTLPWEEEGEGNYTEKNSSLTSLMNFPSMNLLLSTTGLLFDDTPNNNSSERIQEPNNDSSKSTEPRIAPGMNSSLRIPNVPKTFGLNTPSSSHSRNPPISPPKLLIRNSSDSVTPSSQELPKPIHDNSPTNTSPSLSTATTEDLIKDKDLYLPYPGQPLWSNHTNDTLPTWLTEYLEWHQQQRQLLNESNWKEFYFLVSSAFKGQRNGGMTDRIRPILSLVRLAAQTQRILLIYWERPFALEHFLLPPQGGLDWRVPKYMTGDVRTTPARGSGWNPIQSAATNRNYKLVTVAYQSWHYGDLWYNEVIQPDEPPLLVTFRHAWHIIFTPSLPVAQGIHHNFRRMGVFPGEFATTHMRALYAIQERPKEETERIAINAMNCISNLRPGGPFFVASDSLLAIQTAIRYGKEHNVTVVTAQHPQEPLHVGLHTEEDQSVTPSSFYDGFVDLYLMQLTRCTATGPGGFARWGIWLGFNESCYVHHSGRKSQTCEWKDTAISYPGYSSEAERLERQTQAPKEGPRFYAPDTIALSVLKK</sequence>
<reference evidence="3" key="1">
    <citation type="submission" date="2020-06" db="EMBL/GenBank/DDBJ databases">
        <authorList>
            <consortium name="Plant Systems Biology data submission"/>
        </authorList>
    </citation>
    <scope>NUCLEOTIDE SEQUENCE</scope>
    <source>
        <strain evidence="3">D6</strain>
    </source>
</reference>
<feature type="compositionally biased region" description="Polar residues" evidence="1">
    <location>
        <begin position="160"/>
        <end position="172"/>
    </location>
</feature>
<evidence type="ECO:0000256" key="1">
    <source>
        <dbReference type="SAM" id="MobiDB-lite"/>
    </source>
</evidence>
<keyword evidence="2" id="KW-1133">Transmembrane helix</keyword>
<protein>
    <submittedName>
        <fullName evidence="3">Uncharacterized protein</fullName>
    </submittedName>
</protein>
<evidence type="ECO:0000313" key="3">
    <source>
        <dbReference type="EMBL" id="CAB9520637.1"/>
    </source>
</evidence>
<keyword evidence="2" id="KW-0812">Transmembrane</keyword>
<feature type="compositionally biased region" description="Low complexity" evidence="1">
    <location>
        <begin position="180"/>
        <end position="192"/>
    </location>
</feature>
<feature type="region of interest" description="Disordered" evidence="1">
    <location>
        <begin position="95"/>
        <end position="192"/>
    </location>
</feature>
<accession>A0A9N8EGD4</accession>